<proteinExistence type="predicted"/>
<protein>
    <recommendedName>
        <fullName evidence="3">Phage associated protein</fullName>
    </recommendedName>
</protein>
<dbReference type="InterPro" id="IPR046075">
    <property type="entry name" value="DUF6093"/>
</dbReference>
<reference evidence="1 2" key="1">
    <citation type="submission" date="2017-11" db="EMBL/GenBank/DDBJ databases">
        <title>Draft genome sequence of Bifidobacterium longum UMA026, isolated from Holstein dairy cow feces.</title>
        <authorList>
            <person name="Albert K."/>
            <person name="Sela D.A."/>
        </authorList>
    </citation>
    <scope>NUCLEOTIDE SEQUENCE [LARGE SCALE GENOMIC DNA]</scope>
    <source>
        <strain evidence="1 2">UMA026</strain>
    </source>
</reference>
<sequence>MLDSLMAHGRAAAERLMADECVVRKATGQTIDPDTGQHVTQYSEVYAGKCKVQTSGGVGGDTTDTGTVVNEWLTRVDFPWATRGLTPDMVVEITKSGDPNLVGHKFRLVSPQSQKTHATAQRWNVKEAL</sequence>
<organism evidence="1 2">
    <name type="scientific">Bifidobacterium longum</name>
    <dbReference type="NCBI Taxonomy" id="216816"/>
    <lineage>
        <taxon>Bacteria</taxon>
        <taxon>Bacillati</taxon>
        <taxon>Actinomycetota</taxon>
        <taxon>Actinomycetes</taxon>
        <taxon>Bifidobacteriales</taxon>
        <taxon>Bifidobacteriaceae</taxon>
        <taxon>Bifidobacterium</taxon>
    </lineage>
</organism>
<dbReference type="AlphaFoldDB" id="A0A2U2RTT1"/>
<name>A0A2U2RTT1_BIFLN</name>
<evidence type="ECO:0000313" key="1">
    <source>
        <dbReference type="EMBL" id="PWH09279.1"/>
    </source>
</evidence>
<evidence type="ECO:0008006" key="3">
    <source>
        <dbReference type="Google" id="ProtNLM"/>
    </source>
</evidence>
<dbReference type="Proteomes" id="UP000245582">
    <property type="component" value="Unassembled WGS sequence"/>
</dbReference>
<dbReference type="Pfam" id="PF19586">
    <property type="entry name" value="DUF6093"/>
    <property type="match status" value="1"/>
</dbReference>
<comment type="caution">
    <text evidence="1">The sequence shown here is derived from an EMBL/GenBank/DDBJ whole genome shotgun (WGS) entry which is preliminary data.</text>
</comment>
<gene>
    <name evidence="1" type="ORF">CWE05_03120</name>
</gene>
<accession>A0A2U2RTT1</accession>
<dbReference type="EMBL" id="PHUM01000003">
    <property type="protein sequence ID" value="PWH09279.1"/>
    <property type="molecule type" value="Genomic_DNA"/>
</dbReference>
<evidence type="ECO:0000313" key="2">
    <source>
        <dbReference type="Proteomes" id="UP000245582"/>
    </source>
</evidence>
<dbReference type="RefSeq" id="WP_109087518.1">
    <property type="nucleotide sequence ID" value="NZ_PHUM01000003.1"/>
</dbReference>